<reference evidence="1 2" key="1">
    <citation type="journal article" date="2022" name="Nat. Ecol. Evol.">
        <title>A masculinizing supergene underlies an exaggerated male reproductive morph in a spider.</title>
        <authorList>
            <person name="Hendrickx F."/>
            <person name="De Corte Z."/>
            <person name="Sonet G."/>
            <person name="Van Belleghem S.M."/>
            <person name="Kostlbacher S."/>
            <person name="Vangestel C."/>
        </authorList>
    </citation>
    <scope>NUCLEOTIDE SEQUENCE [LARGE SCALE GENOMIC DNA]</scope>
    <source>
        <strain evidence="1">W744_W776</strain>
    </source>
</reference>
<keyword evidence="2" id="KW-1185">Reference proteome</keyword>
<comment type="caution">
    <text evidence="1">The sequence shown here is derived from an EMBL/GenBank/DDBJ whole genome shotgun (WGS) entry which is preliminary data.</text>
</comment>
<gene>
    <name evidence="1" type="ORF">JTE90_023164</name>
</gene>
<organism evidence="1 2">
    <name type="scientific">Oedothorax gibbosus</name>
    <dbReference type="NCBI Taxonomy" id="931172"/>
    <lineage>
        <taxon>Eukaryota</taxon>
        <taxon>Metazoa</taxon>
        <taxon>Ecdysozoa</taxon>
        <taxon>Arthropoda</taxon>
        <taxon>Chelicerata</taxon>
        <taxon>Arachnida</taxon>
        <taxon>Araneae</taxon>
        <taxon>Araneomorphae</taxon>
        <taxon>Entelegynae</taxon>
        <taxon>Araneoidea</taxon>
        <taxon>Linyphiidae</taxon>
        <taxon>Erigoninae</taxon>
        <taxon>Oedothorax</taxon>
    </lineage>
</organism>
<dbReference type="Proteomes" id="UP000827092">
    <property type="component" value="Unassembled WGS sequence"/>
</dbReference>
<evidence type="ECO:0000313" key="1">
    <source>
        <dbReference type="EMBL" id="KAG8186434.1"/>
    </source>
</evidence>
<sequence length="68" mass="7696">MFDQCSKTTLYSSWTPFLPVTSTEKSHQICGQSFQIKKNAVITFAVRSDYCHFLLSCGLSTSRRLVVT</sequence>
<dbReference type="AlphaFoldDB" id="A0AAV6UQH6"/>
<evidence type="ECO:0000313" key="2">
    <source>
        <dbReference type="Proteomes" id="UP000827092"/>
    </source>
</evidence>
<name>A0AAV6UQH6_9ARAC</name>
<proteinExistence type="predicted"/>
<accession>A0AAV6UQH6</accession>
<dbReference type="EMBL" id="JAFNEN010000302">
    <property type="protein sequence ID" value="KAG8186434.1"/>
    <property type="molecule type" value="Genomic_DNA"/>
</dbReference>
<protein>
    <submittedName>
        <fullName evidence="1">Uncharacterized protein</fullName>
    </submittedName>
</protein>